<dbReference type="Pfam" id="PF00019">
    <property type="entry name" value="TGF_beta"/>
    <property type="match status" value="1"/>
</dbReference>
<dbReference type="OrthoDB" id="10019514at2759"/>
<dbReference type="InterPro" id="IPR015615">
    <property type="entry name" value="TGF-beta-rel"/>
</dbReference>
<evidence type="ECO:0000256" key="4">
    <source>
        <dbReference type="ARBA" id="ARBA00023030"/>
    </source>
</evidence>
<keyword evidence="3 6" id="KW-0964">Secreted</keyword>
<dbReference type="GO" id="GO:0009948">
    <property type="term" value="P:anterior/posterior axis specification"/>
    <property type="evidence" value="ECO:0007669"/>
    <property type="project" value="TreeGrafter"/>
</dbReference>
<reference evidence="9 10" key="1">
    <citation type="submission" date="2016-07" db="EMBL/GenBank/DDBJ databases">
        <title>Disparate Historic Effective Population Sizes Predicted by Modern Levels of Genome Diversity for the Scaled Quail (Callipepla squamata) and the Northern Bobwhite (Colinus virginianus): Inferences from First and Second Generation Draft Genome Assemblies for Sympatric New World Quail.</title>
        <authorList>
            <person name="Oldeschulte D.L."/>
            <person name="Halley Y.A."/>
            <person name="Bhattarai E.K."/>
            <person name="Brashear W.A."/>
            <person name="Hill J."/>
            <person name="Metz R.P."/>
            <person name="Johnson C.D."/>
            <person name="Rollins D."/>
            <person name="Peterson M.J."/>
            <person name="Bickhart D.M."/>
            <person name="Decker J.E."/>
            <person name="Seabury C.M."/>
        </authorList>
    </citation>
    <scope>NUCLEOTIDE SEQUENCE [LARGE SCALE GENOMIC DNA]</scope>
    <source>
        <strain evidence="9 10">Texas</strain>
        <tissue evidence="9">Leg muscle</tissue>
    </source>
</reference>
<dbReference type="GO" id="GO:0005125">
    <property type="term" value="F:cytokine activity"/>
    <property type="evidence" value="ECO:0007669"/>
    <property type="project" value="UniProtKB-UniRule"/>
</dbReference>
<dbReference type="GO" id="GO:0008083">
    <property type="term" value="F:growth factor activity"/>
    <property type="evidence" value="ECO:0007669"/>
    <property type="project" value="UniProtKB-UniRule"/>
</dbReference>
<dbReference type="AlphaFoldDB" id="A0A226NMA2"/>
<dbReference type="PANTHER" id="PTHR11848:SF226">
    <property type="entry name" value="LEFT-RIGHT DETERMINATION FACTOR"/>
    <property type="match status" value="1"/>
</dbReference>
<name>A0A226NMA2_CALSU</name>
<dbReference type="EMBL" id="MCFN01000017">
    <property type="protein sequence ID" value="OXB68329.1"/>
    <property type="molecule type" value="Genomic_DNA"/>
</dbReference>
<dbReference type="InterPro" id="IPR017948">
    <property type="entry name" value="TGFb_CS"/>
</dbReference>
<dbReference type="SMART" id="SM00204">
    <property type="entry name" value="TGFB"/>
    <property type="match status" value="1"/>
</dbReference>
<sequence>MRLAIKPLSHSTASECTAAPLTSPFLPASHQQGRMEASFTRMLYMLCLAAMARAFTQEGFKEMMLKQLGLSEVPKLHKRDLVDLVIPEHVKNKYISMLKRHRGKRRASPSLASILQGIPGNAEVFYSDPMRQNFIFDMEGRIPKNSEVTMAELKLFKKPLDRANLPARQTHRPVSNARVSIYWVQRQHDGTNRTSLIDSRLVPIKESGWKNFDVTQAVHYWLRNKRQEPMVLQAWIEGERVGSYAAEVAKTVRFTSQDAGDRAVGSPELVLYTLDLEDYGGPGDCKDGIHAGKSTCCRQKHYINFRELSWTQYWVIEPAGYQAYSCQGGCLQLPSPLQHWGERTCTMAESSPLPIMYLVRRGNHTEIEATEFPNMIIEKCSCMADGATLL</sequence>
<dbReference type="SUPFAM" id="SSF57501">
    <property type="entry name" value="Cystine-knot cytokines"/>
    <property type="match status" value="1"/>
</dbReference>
<evidence type="ECO:0000256" key="6">
    <source>
        <dbReference type="PIRNR" id="PIRNR037402"/>
    </source>
</evidence>
<evidence type="ECO:0000256" key="1">
    <source>
        <dbReference type="ARBA" id="ARBA00004613"/>
    </source>
</evidence>
<comment type="caution">
    <text evidence="9">The sequence shown here is derived from an EMBL/GenBank/DDBJ whole genome shotgun (WGS) entry which is preliminary data.</text>
</comment>
<dbReference type="PRINTS" id="PR01427">
    <property type="entry name" value="TGFBETA4"/>
</dbReference>
<gene>
    <name evidence="9" type="ORF">ASZ78_015269</name>
</gene>
<comment type="subcellular location">
    <subcellularLocation>
        <location evidence="1 6">Secreted</location>
    </subcellularLocation>
</comment>
<dbReference type="FunFam" id="2.60.120.970:FF:000024">
    <property type="entry name" value="Left-right determination factor"/>
    <property type="match status" value="1"/>
</dbReference>
<organism evidence="9 10">
    <name type="scientific">Callipepla squamata</name>
    <name type="common">Scaled quail</name>
    <dbReference type="NCBI Taxonomy" id="9009"/>
    <lineage>
        <taxon>Eukaryota</taxon>
        <taxon>Metazoa</taxon>
        <taxon>Chordata</taxon>
        <taxon>Craniata</taxon>
        <taxon>Vertebrata</taxon>
        <taxon>Euteleostomi</taxon>
        <taxon>Archelosauria</taxon>
        <taxon>Archosauria</taxon>
        <taxon>Dinosauria</taxon>
        <taxon>Saurischia</taxon>
        <taxon>Theropoda</taxon>
        <taxon>Coelurosauria</taxon>
        <taxon>Aves</taxon>
        <taxon>Neognathae</taxon>
        <taxon>Galloanserae</taxon>
        <taxon>Galliformes</taxon>
        <taxon>Odontophoridae</taxon>
        <taxon>Callipepla</taxon>
    </lineage>
</organism>
<evidence type="ECO:0000259" key="8">
    <source>
        <dbReference type="PROSITE" id="PS51362"/>
    </source>
</evidence>
<dbReference type="Pfam" id="PF00688">
    <property type="entry name" value="TGFb_propeptide"/>
    <property type="match status" value="1"/>
</dbReference>
<dbReference type="Gene3D" id="2.60.120.970">
    <property type="match status" value="1"/>
</dbReference>
<dbReference type="STRING" id="9009.A0A226NMA2"/>
<evidence type="ECO:0000313" key="10">
    <source>
        <dbReference type="Proteomes" id="UP000198323"/>
    </source>
</evidence>
<dbReference type="PIRSF" id="PIRSF037402">
    <property type="entry name" value="TGFb4"/>
    <property type="match status" value="1"/>
</dbReference>
<evidence type="ECO:0000256" key="2">
    <source>
        <dbReference type="ARBA" id="ARBA00006656"/>
    </source>
</evidence>
<dbReference type="InterPro" id="IPR001111">
    <property type="entry name" value="TGF-b_propeptide"/>
</dbReference>
<evidence type="ECO:0000313" key="9">
    <source>
        <dbReference type="EMBL" id="OXB68329.1"/>
    </source>
</evidence>
<evidence type="ECO:0000256" key="3">
    <source>
        <dbReference type="ARBA" id="ARBA00022525"/>
    </source>
</evidence>
<dbReference type="PROSITE" id="PS00250">
    <property type="entry name" value="TGF_BETA_1"/>
    <property type="match status" value="1"/>
</dbReference>
<keyword evidence="6" id="KW-0202">Cytokine</keyword>
<dbReference type="CDD" id="cd13758">
    <property type="entry name" value="TGF_beta_LEFTY1_2"/>
    <property type="match status" value="1"/>
</dbReference>
<proteinExistence type="inferred from homology"/>
<dbReference type="InterPro" id="IPR003942">
    <property type="entry name" value="LRDF"/>
</dbReference>
<dbReference type="FunFam" id="2.10.90.10:FF:000047">
    <property type="entry name" value="Left-right determination factor"/>
    <property type="match status" value="1"/>
</dbReference>
<accession>A0A226NMA2</accession>
<keyword evidence="6" id="KW-0217">Developmental protein</keyword>
<protein>
    <recommendedName>
        <fullName evidence="6">Left-right determination factor</fullName>
    </recommendedName>
</protein>
<dbReference type="Gene3D" id="2.10.90.10">
    <property type="entry name" value="Cystine-knot cytokines"/>
    <property type="match status" value="1"/>
</dbReference>
<dbReference type="GO" id="GO:0005160">
    <property type="term" value="F:transforming growth factor beta receptor binding"/>
    <property type="evidence" value="ECO:0007669"/>
    <property type="project" value="InterPro"/>
</dbReference>
<evidence type="ECO:0000256" key="5">
    <source>
        <dbReference type="ARBA" id="ARBA00023157"/>
    </source>
</evidence>
<dbReference type="PROSITE" id="PS51362">
    <property type="entry name" value="TGF_BETA_2"/>
    <property type="match status" value="1"/>
</dbReference>
<keyword evidence="5" id="KW-1015">Disulfide bond</keyword>
<feature type="domain" description="TGF-beta family profile" evidence="8">
    <location>
        <begin position="274"/>
        <end position="383"/>
    </location>
</feature>
<dbReference type="Proteomes" id="UP000198323">
    <property type="component" value="Unassembled WGS sequence"/>
</dbReference>
<keyword evidence="4 6" id="KW-0339">Growth factor</keyword>
<comment type="similarity">
    <text evidence="2 6 7">Belongs to the TGF-beta family.</text>
</comment>
<dbReference type="GO" id="GO:0005615">
    <property type="term" value="C:extracellular space"/>
    <property type="evidence" value="ECO:0007669"/>
    <property type="project" value="UniProtKB-UniRule"/>
</dbReference>
<dbReference type="PANTHER" id="PTHR11848">
    <property type="entry name" value="TGF-BETA FAMILY"/>
    <property type="match status" value="1"/>
</dbReference>
<keyword evidence="10" id="KW-1185">Reference proteome</keyword>
<dbReference type="InterPro" id="IPR001839">
    <property type="entry name" value="TGF-b_C"/>
</dbReference>
<evidence type="ECO:0000256" key="7">
    <source>
        <dbReference type="RuleBase" id="RU000354"/>
    </source>
</evidence>
<dbReference type="InterPro" id="IPR029034">
    <property type="entry name" value="Cystine-knot_cytokine"/>
</dbReference>